<protein>
    <recommendedName>
        <fullName evidence="14">Methionine--tRNA ligase</fullName>
        <ecNumber evidence="14">6.1.1.10</ecNumber>
    </recommendedName>
    <alternativeName>
        <fullName evidence="14">Methionyl-tRNA synthetase</fullName>
        <shortName evidence="14">MetRS</shortName>
    </alternativeName>
</protein>
<gene>
    <name evidence="14 16" type="primary">metG</name>
    <name evidence="16" type="ORF">ESZ47_05555</name>
</gene>
<sequence>MSEPNNILFNTGNHTDSAVIYDKFSKAEQQFSVKKDKTFYITTPIYYPSGKLQLGNTYTTVLADAAARYHRLLGEDVYFLTGTDEHGLKIQQKAEASGVSEIEYLDGMAKQIKDLWQLMDISYDDFIRTTEDRHEKAVAKIFTQLLENGDIYKGEYEGWYSVSDEEYFTESQLAEVYRDDAGKVIGGKAPSGHEVELVKEEAYFFKMSKYADWLLDYYKTHPEFIQPEARMNEMINNFIAPGLEDLAVTRTSFNWGISVPGDEKHVIYVWIDALANYITALGYNSDNTELFDKFWPANVQLVGKEIVRFHTIYWPIMLHALGLELPKSVVGHGWLVMKDGKMSKSKGNVIYPEVLEERYGLDAVRYYLLRSMPFGNDGVFTPEDFVARVNYDLANDLGNLLNRTVAMINKYVGGVIPELHTGKTAFDEDLVRTVEDAIVGYNKNFKELRTADALEDVWKVIRRANKYIDETQPWVLAKDENEKDVLSSVMAHLAGALRVVAVLLQPVLTQAPKEIFAQLGLDYSDKGVAIAGLTFSKLPTGGNVVKKGKPIFPRQDVEEEVAFISGLVSKDTKGKGRAVKEAAKEAAKTDDESTKELITYDDFDKVQILAAKITAGEFVPKSEKLLKFTLDDGSGKPRQILSGIRKWYSDPAALVGKTVAIVANMKPRKMAGELSEGMILSAEKNDIVTVTILPDSIEPGSGIE</sequence>
<dbReference type="NCBIfam" id="TIGR00399">
    <property type="entry name" value="metG_C_term"/>
    <property type="match status" value="1"/>
</dbReference>
<evidence type="ECO:0000313" key="17">
    <source>
        <dbReference type="Proteomes" id="UP000442244"/>
    </source>
</evidence>
<keyword evidence="9 14" id="KW-0067">ATP-binding</keyword>
<evidence type="ECO:0000256" key="4">
    <source>
        <dbReference type="ARBA" id="ARBA00011738"/>
    </source>
</evidence>
<evidence type="ECO:0000256" key="14">
    <source>
        <dbReference type="HAMAP-Rule" id="MF_01228"/>
    </source>
</evidence>
<dbReference type="InterPro" id="IPR009080">
    <property type="entry name" value="tRNAsynth_Ia_anticodon-bd"/>
</dbReference>
<evidence type="ECO:0000256" key="8">
    <source>
        <dbReference type="ARBA" id="ARBA00022741"/>
    </source>
</evidence>
<dbReference type="PRINTS" id="PR01041">
    <property type="entry name" value="TRNASYNTHMET"/>
</dbReference>
<dbReference type="InterPro" id="IPR033911">
    <property type="entry name" value="MetRS_core"/>
</dbReference>
<keyword evidence="7 14" id="KW-0436">Ligase</keyword>
<keyword evidence="11 14" id="KW-0648">Protein biosynthesis</keyword>
<accession>A0A6P2CNH3</accession>
<evidence type="ECO:0000256" key="7">
    <source>
        <dbReference type="ARBA" id="ARBA00022598"/>
    </source>
</evidence>
<dbReference type="InterPro" id="IPR015413">
    <property type="entry name" value="Methionyl/Leucyl_tRNA_Synth"/>
</dbReference>
<dbReference type="InterPro" id="IPR012340">
    <property type="entry name" value="NA-bd_OB-fold"/>
</dbReference>
<keyword evidence="6 14" id="KW-0820">tRNA-binding</keyword>
<dbReference type="PANTHER" id="PTHR43326">
    <property type="entry name" value="METHIONYL-TRNA SYNTHETASE"/>
    <property type="match status" value="1"/>
</dbReference>
<comment type="function">
    <text evidence="1 14">Is required not only for elongation of protein synthesis but also for the initiation of all mRNA translation through initiator tRNA(fMet) aminoacylation.</text>
</comment>
<dbReference type="Gene3D" id="3.40.50.620">
    <property type="entry name" value="HUPs"/>
    <property type="match status" value="1"/>
</dbReference>
<dbReference type="SUPFAM" id="SSF52374">
    <property type="entry name" value="Nucleotidylyl transferase"/>
    <property type="match status" value="1"/>
</dbReference>
<keyword evidence="8 14" id="KW-0547">Nucleotide-binding</keyword>
<dbReference type="EMBL" id="SDGY01000001">
    <property type="protein sequence ID" value="TYC47598.1"/>
    <property type="molecule type" value="Genomic_DNA"/>
</dbReference>
<evidence type="ECO:0000256" key="2">
    <source>
        <dbReference type="ARBA" id="ARBA00004496"/>
    </source>
</evidence>
<comment type="subcellular location">
    <subcellularLocation>
        <location evidence="2 14">Cytoplasm</location>
    </subcellularLocation>
</comment>
<evidence type="ECO:0000256" key="3">
    <source>
        <dbReference type="ARBA" id="ARBA00005328"/>
    </source>
</evidence>
<dbReference type="GO" id="GO:0000049">
    <property type="term" value="F:tRNA binding"/>
    <property type="evidence" value="ECO:0007669"/>
    <property type="project" value="UniProtKB-UniRule"/>
</dbReference>
<evidence type="ECO:0000256" key="12">
    <source>
        <dbReference type="ARBA" id="ARBA00023146"/>
    </source>
</evidence>
<keyword evidence="10 14" id="KW-0694">RNA-binding</keyword>
<dbReference type="InterPro" id="IPR014729">
    <property type="entry name" value="Rossmann-like_a/b/a_fold"/>
</dbReference>
<dbReference type="FunFam" id="1.10.730.10:FF:000026">
    <property type="entry name" value="Methionine--tRNA ligase"/>
    <property type="match status" value="1"/>
</dbReference>
<evidence type="ECO:0000313" key="16">
    <source>
        <dbReference type="EMBL" id="TYC47598.1"/>
    </source>
</evidence>
<dbReference type="Proteomes" id="UP000442244">
    <property type="component" value="Unassembled WGS sequence"/>
</dbReference>
<feature type="short sequence motif" description="'KMSKS' region" evidence="14">
    <location>
        <begin position="341"/>
        <end position="345"/>
    </location>
</feature>
<dbReference type="OrthoDB" id="9810191at2"/>
<evidence type="ECO:0000256" key="11">
    <source>
        <dbReference type="ARBA" id="ARBA00022917"/>
    </source>
</evidence>
<dbReference type="RefSeq" id="WP_148605496.1">
    <property type="nucleotide sequence ID" value="NZ_SDGY01000001.1"/>
</dbReference>
<dbReference type="InterPro" id="IPR023457">
    <property type="entry name" value="Met-tRNA_synth_2"/>
</dbReference>
<dbReference type="NCBIfam" id="NF008900">
    <property type="entry name" value="PRK12267.1"/>
    <property type="match status" value="1"/>
</dbReference>
<evidence type="ECO:0000256" key="10">
    <source>
        <dbReference type="ARBA" id="ARBA00022884"/>
    </source>
</evidence>
<dbReference type="PROSITE" id="PS50886">
    <property type="entry name" value="TRBD"/>
    <property type="match status" value="1"/>
</dbReference>
<dbReference type="GO" id="GO:0006431">
    <property type="term" value="P:methionyl-tRNA aminoacylation"/>
    <property type="evidence" value="ECO:0007669"/>
    <property type="project" value="UniProtKB-UniRule"/>
</dbReference>
<dbReference type="EC" id="6.1.1.10" evidence="14"/>
<dbReference type="CDD" id="cd00814">
    <property type="entry name" value="MetRS_core"/>
    <property type="match status" value="1"/>
</dbReference>
<dbReference type="GO" id="GO:0004825">
    <property type="term" value="F:methionine-tRNA ligase activity"/>
    <property type="evidence" value="ECO:0007669"/>
    <property type="project" value="UniProtKB-UniRule"/>
</dbReference>
<dbReference type="HAMAP" id="MF_01228">
    <property type="entry name" value="Met_tRNA_synth_type2"/>
    <property type="match status" value="1"/>
</dbReference>
<comment type="subunit">
    <text evidence="4 14">Homodimer.</text>
</comment>
<dbReference type="Gene3D" id="2.170.220.10">
    <property type="match status" value="1"/>
</dbReference>
<dbReference type="SUPFAM" id="SSF50249">
    <property type="entry name" value="Nucleic acid-binding proteins"/>
    <property type="match status" value="1"/>
</dbReference>
<organism evidence="16 17">
    <name type="scientific">Leuconostoc litchii</name>
    <dbReference type="NCBI Taxonomy" id="1981069"/>
    <lineage>
        <taxon>Bacteria</taxon>
        <taxon>Bacillati</taxon>
        <taxon>Bacillota</taxon>
        <taxon>Bacilli</taxon>
        <taxon>Lactobacillales</taxon>
        <taxon>Lactobacillaceae</taxon>
        <taxon>Leuconostoc</taxon>
    </lineage>
</organism>
<reference evidence="16 17" key="1">
    <citation type="submission" date="2019-01" db="EMBL/GenBank/DDBJ databases">
        <title>Leuconostoc litchii sp. nov., a novel lactic acid bacterium isolated from lychee.</title>
        <authorList>
            <person name="Wang L.-T."/>
        </authorList>
    </citation>
    <scope>NUCLEOTIDE SEQUENCE [LARGE SCALE GENOMIC DNA]</scope>
    <source>
        <strain evidence="16 17">MB7</strain>
    </source>
</reference>
<name>A0A6P2CNH3_9LACO</name>
<dbReference type="InterPro" id="IPR004495">
    <property type="entry name" value="Met-tRNA-synth_bsu_C"/>
</dbReference>
<proteinExistence type="inferred from homology"/>
<dbReference type="FunFam" id="2.170.220.10:FF:000002">
    <property type="entry name" value="Methionine--tRNA ligase"/>
    <property type="match status" value="1"/>
</dbReference>
<dbReference type="Pfam" id="PF19303">
    <property type="entry name" value="Anticodon_3"/>
    <property type="match status" value="1"/>
</dbReference>
<dbReference type="SUPFAM" id="SSF47323">
    <property type="entry name" value="Anticodon-binding domain of a subclass of class I aminoacyl-tRNA synthetases"/>
    <property type="match status" value="1"/>
</dbReference>
<evidence type="ECO:0000256" key="1">
    <source>
        <dbReference type="ARBA" id="ARBA00003314"/>
    </source>
</evidence>
<dbReference type="PANTHER" id="PTHR43326:SF1">
    <property type="entry name" value="METHIONINE--TRNA LIGASE, MITOCHONDRIAL"/>
    <property type="match status" value="1"/>
</dbReference>
<dbReference type="Pfam" id="PF01588">
    <property type="entry name" value="tRNA_bind"/>
    <property type="match status" value="1"/>
</dbReference>
<evidence type="ECO:0000259" key="15">
    <source>
        <dbReference type="PROSITE" id="PS50886"/>
    </source>
</evidence>
<dbReference type="CDD" id="cd07957">
    <property type="entry name" value="Anticodon_Ia_Met"/>
    <property type="match status" value="1"/>
</dbReference>
<comment type="similarity">
    <text evidence="3 14">Belongs to the class-I aminoacyl-tRNA synthetase family. MetG type 2B subfamily.</text>
</comment>
<keyword evidence="12 14" id="KW-0030">Aminoacyl-tRNA synthetase</keyword>
<dbReference type="GO" id="GO:0005737">
    <property type="term" value="C:cytoplasm"/>
    <property type="evidence" value="ECO:0007669"/>
    <property type="project" value="UniProtKB-SubCell"/>
</dbReference>
<dbReference type="Pfam" id="PF09334">
    <property type="entry name" value="tRNA-synt_1g"/>
    <property type="match status" value="1"/>
</dbReference>
<dbReference type="FunFam" id="2.40.50.140:FF:000042">
    <property type="entry name" value="Methionine--tRNA ligase"/>
    <property type="match status" value="1"/>
</dbReference>
<dbReference type="GO" id="GO:0005524">
    <property type="term" value="F:ATP binding"/>
    <property type="evidence" value="ECO:0007669"/>
    <property type="project" value="UniProtKB-UniRule"/>
</dbReference>
<dbReference type="InterPro" id="IPR002547">
    <property type="entry name" value="tRNA-bd_dom"/>
</dbReference>
<dbReference type="NCBIfam" id="TIGR00398">
    <property type="entry name" value="metG"/>
    <property type="match status" value="1"/>
</dbReference>
<feature type="domain" description="TRNA-binding" evidence="15">
    <location>
        <begin position="602"/>
        <end position="704"/>
    </location>
</feature>
<dbReference type="Gene3D" id="2.40.50.140">
    <property type="entry name" value="Nucleic acid-binding proteins"/>
    <property type="match status" value="1"/>
</dbReference>
<dbReference type="InterPro" id="IPR041872">
    <property type="entry name" value="Anticodon_Met"/>
</dbReference>
<dbReference type="CDD" id="cd02800">
    <property type="entry name" value="tRNA_bind_EcMetRS_like"/>
    <property type="match status" value="1"/>
</dbReference>
<evidence type="ECO:0000256" key="6">
    <source>
        <dbReference type="ARBA" id="ARBA00022555"/>
    </source>
</evidence>
<comment type="caution">
    <text evidence="16">The sequence shown here is derived from an EMBL/GenBank/DDBJ whole genome shotgun (WGS) entry which is preliminary data.</text>
</comment>
<keyword evidence="17" id="KW-1185">Reference proteome</keyword>
<comment type="caution">
    <text evidence="14">Lacks conserved residue(s) required for the propagation of feature annotation.</text>
</comment>
<evidence type="ECO:0000256" key="5">
    <source>
        <dbReference type="ARBA" id="ARBA00022490"/>
    </source>
</evidence>
<dbReference type="Gene3D" id="1.10.730.10">
    <property type="entry name" value="Isoleucyl-tRNA Synthetase, Domain 1"/>
    <property type="match status" value="1"/>
</dbReference>
<evidence type="ECO:0000256" key="9">
    <source>
        <dbReference type="ARBA" id="ARBA00022840"/>
    </source>
</evidence>
<dbReference type="InterPro" id="IPR014758">
    <property type="entry name" value="Met-tRNA_synth"/>
</dbReference>
<comment type="catalytic activity">
    <reaction evidence="13 14">
        <text>tRNA(Met) + L-methionine + ATP = L-methionyl-tRNA(Met) + AMP + diphosphate</text>
        <dbReference type="Rhea" id="RHEA:13481"/>
        <dbReference type="Rhea" id="RHEA-COMP:9667"/>
        <dbReference type="Rhea" id="RHEA-COMP:9698"/>
        <dbReference type="ChEBI" id="CHEBI:30616"/>
        <dbReference type="ChEBI" id="CHEBI:33019"/>
        <dbReference type="ChEBI" id="CHEBI:57844"/>
        <dbReference type="ChEBI" id="CHEBI:78442"/>
        <dbReference type="ChEBI" id="CHEBI:78530"/>
        <dbReference type="ChEBI" id="CHEBI:456215"/>
        <dbReference type="EC" id="6.1.1.10"/>
    </reaction>
</comment>
<keyword evidence="5 14" id="KW-0963">Cytoplasm</keyword>
<dbReference type="AlphaFoldDB" id="A0A6P2CNH3"/>
<evidence type="ECO:0000256" key="13">
    <source>
        <dbReference type="ARBA" id="ARBA00047364"/>
    </source>
</evidence>